<accession>A0AAD4P0J6</accession>
<sequence>MAVLRNSAAFILPIGGRFRFTTAAEKAAKSAPVSELGDLLVVASIAKTLSKPGGIHDLEKNADSIPLCEDLVLRVLRRGSLDSSRKLVFFRWCSLRQNYKHSACTYSQMFKVLCLVPHQHHDDVHELVAAMRSDGVALDSPTLKMILDGFIKAGKYDSVLEVLDFVERELIGASCFSPDVYSPVLVALVRKNQISIALSIFLKLLDSAMLAANGGDAIAIPDAIACNELLVGLKKSDMRDEFRQVYSNLRKSKLFPMDRWGYNICIHALGCWGELSTALGLFKEMKERGGPFDPDLCTYNSLVHVLCLLGKVKDALVVWEELKASSGHEPDEFTYRILIQGCSKSYRVNDAMRIFTEMQYNGIRAGTVVYNSLLDGLMKSRKLMEACNLFEKMVDDDGVRASCWTYNILIHGLYKNGREEAAYTMFCDLKRKGNSFVDGVTYSIVVLHLCRENQVEEALQLVEEMEGRGFVVDLVTVTSLVIALYRRGRWDRVERLMRHVRDGNLVPSILKWKSSMEASMSSPQSRKRDFAPMFPSVSDVAEVLNLGKTGGIGGDDAKKSSDEADEWSSSPYMDMLANRSTSYRSSQPLSLCRGVRVLGKGEESFDIDMVNTYLSIFLAKGKLSLACKLFEIFTNMGVNPVSYTYNSIMSSFIKKGYFKEAWGVLHAMGEAVSPSDIATYSVVVQGLGKMGRADLAKAVLDKLNEEGGYLDIVMYNTLINALGKGGRFDEAVELFKQMKSSGINPDVFTYNTLIQVHGKAGRLKEAYGFLKMMLDAGCAPNHVTDTSLDFLEKEIERRRYSKASIIRSNGDHL</sequence>
<protein>
    <submittedName>
        <fullName evidence="4">Tetratricopeptide repeat superfamily protein</fullName>
    </submittedName>
</protein>
<dbReference type="Pfam" id="PF01535">
    <property type="entry name" value="PPR"/>
    <property type="match status" value="1"/>
</dbReference>
<feature type="repeat" description="PPR" evidence="3">
    <location>
        <begin position="711"/>
        <end position="745"/>
    </location>
</feature>
<feature type="repeat" description="PPR" evidence="3">
    <location>
        <begin position="366"/>
        <end position="400"/>
    </location>
</feature>
<evidence type="ECO:0000256" key="2">
    <source>
        <dbReference type="ARBA" id="ARBA00022737"/>
    </source>
</evidence>
<feature type="repeat" description="PPR" evidence="3">
    <location>
        <begin position="746"/>
        <end position="780"/>
    </location>
</feature>
<keyword evidence="2" id="KW-0677">Repeat</keyword>
<dbReference type="PANTHER" id="PTHR47941">
    <property type="entry name" value="PENTATRICOPEPTIDE REPEAT-CONTAINING PROTEIN 3, MITOCHONDRIAL"/>
    <property type="match status" value="1"/>
</dbReference>
<dbReference type="Gene3D" id="1.25.40.10">
    <property type="entry name" value="Tetratricopeptide repeat domain"/>
    <property type="match status" value="5"/>
</dbReference>
<dbReference type="Proteomes" id="UP001190926">
    <property type="component" value="Unassembled WGS sequence"/>
</dbReference>
<evidence type="ECO:0000256" key="1">
    <source>
        <dbReference type="ARBA" id="ARBA00007626"/>
    </source>
</evidence>
<proteinExistence type="inferred from homology"/>
<reference evidence="4 5" key="1">
    <citation type="journal article" date="2021" name="Nat. Commun.">
        <title>Incipient diploidization of the medicinal plant Perilla within 10,000 years.</title>
        <authorList>
            <person name="Zhang Y."/>
            <person name="Shen Q."/>
            <person name="Leng L."/>
            <person name="Zhang D."/>
            <person name="Chen S."/>
            <person name="Shi Y."/>
            <person name="Ning Z."/>
            <person name="Chen S."/>
        </authorList>
    </citation>
    <scope>NUCLEOTIDE SEQUENCE [LARGE SCALE GENOMIC DNA]</scope>
    <source>
        <strain evidence="5">cv. PC099</strain>
    </source>
</reference>
<dbReference type="InterPro" id="IPR002885">
    <property type="entry name" value="PPR_rpt"/>
</dbReference>
<evidence type="ECO:0000256" key="3">
    <source>
        <dbReference type="PROSITE-ProRule" id="PRU00708"/>
    </source>
</evidence>
<comment type="similarity">
    <text evidence="1">Belongs to the PPR family. P subfamily.</text>
</comment>
<dbReference type="PROSITE" id="PS51375">
    <property type="entry name" value="PPR"/>
    <property type="match status" value="10"/>
</dbReference>
<dbReference type="Pfam" id="PF13041">
    <property type="entry name" value="PPR_2"/>
    <property type="match status" value="5"/>
</dbReference>
<name>A0AAD4P0J6_PERFH</name>
<feature type="repeat" description="PPR" evidence="3">
    <location>
        <begin position="676"/>
        <end position="710"/>
    </location>
</feature>
<dbReference type="InterPro" id="IPR011990">
    <property type="entry name" value="TPR-like_helical_dom_sf"/>
</dbReference>
<dbReference type="EMBL" id="SDAM02001956">
    <property type="protein sequence ID" value="KAH6821695.1"/>
    <property type="molecule type" value="Genomic_DNA"/>
</dbReference>
<feature type="repeat" description="PPR" evidence="3">
    <location>
        <begin position="402"/>
        <end position="436"/>
    </location>
</feature>
<feature type="repeat" description="PPR" evidence="3">
    <location>
        <begin position="258"/>
        <end position="292"/>
    </location>
</feature>
<feature type="repeat" description="PPR" evidence="3">
    <location>
        <begin position="295"/>
        <end position="330"/>
    </location>
</feature>
<evidence type="ECO:0000313" key="4">
    <source>
        <dbReference type="EMBL" id="KAH6821695.1"/>
    </source>
</evidence>
<feature type="repeat" description="PPR" evidence="3">
    <location>
        <begin position="473"/>
        <end position="507"/>
    </location>
</feature>
<gene>
    <name evidence="4" type="ORF">C2S53_015452</name>
</gene>
<dbReference type="NCBIfam" id="TIGR00756">
    <property type="entry name" value="PPR"/>
    <property type="match status" value="9"/>
</dbReference>
<feature type="repeat" description="PPR" evidence="3">
    <location>
        <begin position="438"/>
        <end position="472"/>
    </location>
</feature>
<feature type="repeat" description="PPR" evidence="3">
    <location>
        <begin position="331"/>
        <end position="365"/>
    </location>
</feature>
<keyword evidence="5" id="KW-1185">Reference proteome</keyword>
<evidence type="ECO:0000313" key="5">
    <source>
        <dbReference type="Proteomes" id="UP001190926"/>
    </source>
</evidence>
<comment type="caution">
    <text evidence="4">The sequence shown here is derived from an EMBL/GenBank/DDBJ whole genome shotgun (WGS) entry which is preliminary data.</text>
</comment>
<organism evidence="4 5">
    <name type="scientific">Perilla frutescens var. hirtella</name>
    <name type="common">Perilla citriodora</name>
    <name type="synonym">Perilla setoyensis</name>
    <dbReference type="NCBI Taxonomy" id="608512"/>
    <lineage>
        <taxon>Eukaryota</taxon>
        <taxon>Viridiplantae</taxon>
        <taxon>Streptophyta</taxon>
        <taxon>Embryophyta</taxon>
        <taxon>Tracheophyta</taxon>
        <taxon>Spermatophyta</taxon>
        <taxon>Magnoliopsida</taxon>
        <taxon>eudicotyledons</taxon>
        <taxon>Gunneridae</taxon>
        <taxon>Pentapetalae</taxon>
        <taxon>asterids</taxon>
        <taxon>lamiids</taxon>
        <taxon>Lamiales</taxon>
        <taxon>Lamiaceae</taxon>
        <taxon>Nepetoideae</taxon>
        <taxon>Elsholtzieae</taxon>
        <taxon>Perilla</taxon>
    </lineage>
</organism>
<dbReference type="AlphaFoldDB" id="A0AAD4P0J6"/>